<dbReference type="Pfam" id="PF11211">
    <property type="entry name" value="DUF2997"/>
    <property type="match status" value="1"/>
</dbReference>
<dbReference type="EMBL" id="CP036433">
    <property type="protein sequence ID" value="QDU95169.1"/>
    <property type="molecule type" value="Genomic_DNA"/>
</dbReference>
<evidence type="ECO:0008006" key="4">
    <source>
        <dbReference type="Google" id="ProtNLM"/>
    </source>
</evidence>
<evidence type="ECO:0000256" key="1">
    <source>
        <dbReference type="SAM" id="MobiDB-lite"/>
    </source>
</evidence>
<dbReference type="AlphaFoldDB" id="A0A518DTK2"/>
<dbReference type="Proteomes" id="UP000317648">
    <property type="component" value="Chromosome"/>
</dbReference>
<sequence>MKPQVTITVSETGEVTLDVQGARGKVCQDLTRQLEKALGTVGDHQKKPEFYQSAPRQQGQQ</sequence>
<dbReference type="KEGG" id="lcre:Pla8534_29810"/>
<evidence type="ECO:0000313" key="3">
    <source>
        <dbReference type="Proteomes" id="UP000317648"/>
    </source>
</evidence>
<gene>
    <name evidence="2" type="ORF">Pla8534_29810</name>
</gene>
<name>A0A518DTK2_9BACT</name>
<proteinExistence type="predicted"/>
<protein>
    <recommendedName>
        <fullName evidence="4">DUF2997 domain-containing protein</fullName>
    </recommendedName>
</protein>
<keyword evidence="3" id="KW-1185">Reference proteome</keyword>
<evidence type="ECO:0000313" key="2">
    <source>
        <dbReference type="EMBL" id="QDU95169.1"/>
    </source>
</evidence>
<dbReference type="InterPro" id="IPR021375">
    <property type="entry name" value="DUF2997"/>
</dbReference>
<feature type="region of interest" description="Disordered" evidence="1">
    <location>
        <begin position="39"/>
        <end position="61"/>
    </location>
</feature>
<reference evidence="2 3" key="1">
    <citation type="submission" date="2019-02" db="EMBL/GenBank/DDBJ databases">
        <title>Deep-cultivation of Planctomycetes and their phenomic and genomic characterization uncovers novel biology.</title>
        <authorList>
            <person name="Wiegand S."/>
            <person name="Jogler M."/>
            <person name="Boedeker C."/>
            <person name="Pinto D."/>
            <person name="Vollmers J."/>
            <person name="Rivas-Marin E."/>
            <person name="Kohn T."/>
            <person name="Peeters S.H."/>
            <person name="Heuer A."/>
            <person name="Rast P."/>
            <person name="Oberbeckmann S."/>
            <person name="Bunk B."/>
            <person name="Jeske O."/>
            <person name="Meyerdierks A."/>
            <person name="Storesund J.E."/>
            <person name="Kallscheuer N."/>
            <person name="Luecker S."/>
            <person name="Lage O.M."/>
            <person name="Pohl T."/>
            <person name="Merkel B.J."/>
            <person name="Hornburger P."/>
            <person name="Mueller R.-W."/>
            <person name="Bruemmer F."/>
            <person name="Labrenz M."/>
            <person name="Spormann A.M."/>
            <person name="Op den Camp H."/>
            <person name="Overmann J."/>
            <person name="Amann R."/>
            <person name="Jetten M.S.M."/>
            <person name="Mascher T."/>
            <person name="Medema M.H."/>
            <person name="Devos D.P."/>
            <person name="Kaster A.-K."/>
            <person name="Ovreas L."/>
            <person name="Rohde M."/>
            <person name="Galperin M.Y."/>
            <person name="Jogler C."/>
        </authorList>
    </citation>
    <scope>NUCLEOTIDE SEQUENCE [LARGE SCALE GENOMIC DNA]</scope>
    <source>
        <strain evidence="2 3">Pla85_3_4</strain>
    </source>
</reference>
<dbReference type="RefSeq" id="WP_145053937.1">
    <property type="nucleotide sequence ID" value="NZ_CP036433.1"/>
</dbReference>
<organism evidence="2 3">
    <name type="scientific">Lignipirellula cremea</name>
    <dbReference type="NCBI Taxonomy" id="2528010"/>
    <lineage>
        <taxon>Bacteria</taxon>
        <taxon>Pseudomonadati</taxon>
        <taxon>Planctomycetota</taxon>
        <taxon>Planctomycetia</taxon>
        <taxon>Pirellulales</taxon>
        <taxon>Pirellulaceae</taxon>
        <taxon>Lignipirellula</taxon>
    </lineage>
</organism>
<accession>A0A518DTK2</accession>
<dbReference type="OrthoDB" id="371304at2"/>